<reference evidence="5 6" key="1">
    <citation type="submission" date="2024-05" db="EMBL/GenBank/DDBJ databases">
        <authorList>
            <person name="Matzinger S.R."/>
            <person name="Bankers L."/>
            <person name="Rossheim A."/>
            <person name="Hetherington-Rauth M.C."/>
            <person name="Smith A."/>
            <person name="Baird S."/>
            <person name="Polanco D."/>
        </authorList>
    </citation>
    <scope>NUCLEOTIDE SEQUENCE [LARGE SCALE GENOMIC DNA]</scope>
    <source>
        <strain evidence="5 6">2024CJ-00066</strain>
    </source>
</reference>
<proteinExistence type="predicted"/>
<dbReference type="PANTHER" id="PTHR47957:SF3">
    <property type="entry name" value="ATP-DEPENDENT HELICASE HRQ1"/>
    <property type="match status" value="1"/>
</dbReference>
<evidence type="ECO:0000259" key="3">
    <source>
        <dbReference type="PROSITE" id="PS51192"/>
    </source>
</evidence>
<dbReference type="SMART" id="SM00490">
    <property type="entry name" value="HELICc"/>
    <property type="match status" value="1"/>
</dbReference>
<dbReference type="Pfam" id="PF09369">
    <property type="entry name" value="MZB"/>
    <property type="match status" value="1"/>
</dbReference>
<dbReference type="Gene3D" id="3.40.50.300">
    <property type="entry name" value="P-loop containing nucleotide triphosphate hydrolases"/>
    <property type="match status" value="2"/>
</dbReference>
<evidence type="ECO:0000256" key="2">
    <source>
        <dbReference type="ARBA" id="ARBA00022840"/>
    </source>
</evidence>
<dbReference type="InterPro" id="IPR011545">
    <property type="entry name" value="DEAD/DEAH_box_helicase_dom"/>
</dbReference>
<dbReference type="SUPFAM" id="SSF52540">
    <property type="entry name" value="P-loop containing nucleoside triphosphate hydrolases"/>
    <property type="match status" value="2"/>
</dbReference>
<keyword evidence="5" id="KW-0347">Helicase</keyword>
<dbReference type="InterPro" id="IPR001650">
    <property type="entry name" value="Helicase_C-like"/>
</dbReference>
<protein>
    <submittedName>
        <fullName evidence="5">DEAD/DEAH box helicase</fullName>
    </submittedName>
</protein>
<evidence type="ECO:0000313" key="6">
    <source>
        <dbReference type="Proteomes" id="UP001447151"/>
    </source>
</evidence>
<feature type="domain" description="Helicase C-terminal" evidence="4">
    <location>
        <begin position="993"/>
        <end position="1160"/>
    </location>
</feature>
<evidence type="ECO:0000256" key="1">
    <source>
        <dbReference type="ARBA" id="ARBA00022741"/>
    </source>
</evidence>
<dbReference type="InterPro" id="IPR014001">
    <property type="entry name" value="Helicase_ATP-bd"/>
</dbReference>
<dbReference type="Pfam" id="PF00271">
    <property type="entry name" value="Helicase_C"/>
    <property type="match status" value="1"/>
</dbReference>
<dbReference type="InterPro" id="IPR027417">
    <property type="entry name" value="P-loop_NTPase"/>
</dbReference>
<dbReference type="Pfam" id="PF00270">
    <property type="entry name" value="DEAD"/>
    <property type="match status" value="1"/>
</dbReference>
<dbReference type="InterPro" id="IPR018973">
    <property type="entry name" value="MZB"/>
</dbReference>
<dbReference type="PANTHER" id="PTHR47957">
    <property type="entry name" value="ATP-DEPENDENT HELICASE HRQ1"/>
    <property type="match status" value="1"/>
</dbReference>
<keyword evidence="1" id="KW-0547">Nucleotide-binding</keyword>
<dbReference type="PROSITE" id="PS51194">
    <property type="entry name" value="HELICASE_CTER"/>
    <property type="match status" value="1"/>
</dbReference>
<dbReference type="EMBL" id="JBECZB010000003">
    <property type="protein sequence ID" value="MEQ3510296.1"/>
    <property type="molecule type" value="Genomic_DNA"/>
</dbReference>
<sequence length="2052" mass="233820">MITTDTRSLNGLIKQALYRTQEATIGVLSIQHDGLRNHLRQQMSNELGHENCFLADPVIEHTFGWQESPFTFGDLVEQQLLSPKLLNNLENCQPESHRFTANMHPYTHQVQAWQHLLADTPKSAIITSGTGSGKTECFMIPILEDLIRTQSQQNTALIGVQALFLYPLNALINSQKERLDAWTARFGNQIRYCLYNGNTPEFAGKNDGDKPNEIQSRDKLRQEPPPILLTNATMLEYMLVRQVDNPILEISKKNQSLKWIVLDEAHSYIGSQAAEIALLLRRVVQAFGKTSQDIRFVATSATIASKEAEIQLQHYLADLAGVSPDNIIVVSGSRDFETMPLGANQQTLPEISAINDEATRFQELKNHALASRIRQLLTHSPKPLTLNQIIQQLPENIFSGSLKTERQQEVLSWLDVMSQTKQPETQIPFLKLRMHLFQNMLHGLWSCVNRECSHKSDELKQGDWAFGQVHLNHRQQCDCGAPVYELALCKECGEPHLLAQNHNNKLKQCDTRVADEFTLLQEQETTERDEEGNASLPFKVINALYLADNRRNNKHYVRQPLHMKTHDLGLRGDETIDVSVSFDAVCAKCDDSGSQQSPFYRQQYLGAPFYITNAVPTVLEFCAPDENNALSLPAQGRRLITFTDSRQGTARMAIKMQQDAEYAKLRGLVFQILVENSLTSATPAIDLEAIRNSGLPESQIKAIMTLQAQSQNQNHAITWDKMIERLLQQSTSMKQLLAYNKEVKPDMFGGTNGEKKLATLLLIREFARRPRYANSSETLGLVSVIYPNLDKITQCPEGWTSTRVVSQAHQATEKPMLNLDDWKAFLKMLLDFYIRDYGFISFDDEQKIWLGFKFMGKQLLPADSQMVIPKNLKHYLKRWFKFNPKQFNQPRPIKILQVVTGLPLDNPLTQDKFNEWLRVAWTQLTEEDKRIFQKESEKWNMNLEKIAFRLPEKALLCPITHRLIDSTLRGVSPYLPRNLNAVAPEQLFCQSITLPDYTQFKMDGSAKSYQMQMREKLKHDLTVQELTHKGLWESMHERIIEGGFYYRVAEHSAQIASQQLNKYEREFKSGKINVLSCSTTMEMGVDIGGMVAVVMNNVPPHPANYLQRAGRAGRRSEAAAIAYTLCKTDPHNRRVFRQPIWAFETPIAAPKVSLSSEKIVVRHVHSLMLAEFLKAYNTSNKNNAALNTEWFFKPPQNTVQKFCDWLRQPENDLQQAIKLLIKNTVLSYQSVEYLCNQTMLHIQQLAETWLVDFRQINEKIRSTDNQFYKRALERERNLHCNDNLLGYLASNNFLPSYGFPTDVVNFKVRKLEELLQEKHHKINREDNLFIRKESPSRNLAVALREYAPGSQVVVDGRVYRSAGINLRTKSDEQGKNEHQQFDTSWRCGVCGTTGLARYKYSQETQIQCYGCGNAVKEKNTVLIPTGFLTDFYEASSNDVSTQKFIQPETPRIQLNGKIAPFSQANCGEIHYGSNGEVLYQSAGEHGYGFAVCMSCGRADSMLGQDVLPPELAAPEHKTLGGGVAMGSKQKDCSNKSVYKHIFLGHHVQTDVLEIALKNPQTQTWLSSDNKIAALTIAVAVRDEIAAYLGVQTTEMSYAIREDRDLHNNEVRVLIQIYDNASGGAGFVLAAVNHIESIVQAAFARLNCVAQCDSVCQHCLAGQDSNVERDELNRHAALDWLAQSQFIQHFRQPEHIAHISGSVYSPRSVADTLEKYLPNTNGATLLLFVNQVENYWDTSEVKEKLMRWQMLHHIQIIFCFTQLNDLQQNDVKKWLFPFVQMGAKVATARANIQAAYLSTQLISGGQIISLLHEQPTELFAPLTCAVFTNETLPETTISLHATESWYQQQTRHAIQVNHELDGSLREFGLRFWNQIATNIADDPIDEVAYIDRYFKSPLAALLLGSVLAELKQRNQQAFTQLQITTLPNQATRAYASDKVWDDWQRSDQQQQVLETWFSSIAHHVQVEITNQSLQHARVLILRHRSGKITEITFDQGMGYWNWLMFERENSSLRHYPFSATPVEQVQHLQQCANSRAEMATKYDWQTYLFILNH</sequence>
<name>A0ABV1JII3_NEIPO</name>
<accession>A0ABV1JII3</accession>
<evidence type="ECO:0000313" key="5">
    <source>
        <dbReference type="EMBL" id="MEQ3510296.1"/>
    </source>
</evidence>
<dbReference type="GO" id="GO:0004386">
    <property type="term" value="F:helicase activity"/>
    <property type="evidence" value="ECO:0007669"/>
    <property type="project" value="UniProtKB-KW"/>
</dbReference>
<keyword evidence="2" id="KW-0067">ATP-binding</keyword>
<organism evidence="5 6">
    <name type="scientific">Neisseria polysaccharea</name>
    <dbReference type="NCBI Taxonomy" id="489"/>
    <lineage>
        <taxon>Bacteria</taxon>
        <taxon>Pseudomonadati</taxon>
        <taxon>Pseudomonadota</taxon>
        <taxon>Betaproteobacteria</taxon>
        <taxon>Neisseriales</taxon>
        <taxon>Neisseriaceae</taxon>
        <taxon>Neisseria</taxon>
    </lineage>
</organism>
<feature type="domain" description="Helicase ATP-binding" evidence="3">
    <location>
        <begin position="115"/>
        <end position="321"/>
    </location>
</feature>
<comment type="caution">
    <text evidence="5">The sequence shown here is derived from an EMBL/GenBank/DDBJ whole genome shotgun (WGS) entry which is preliminary data.</text>
</comment>
<dbReference type="SMART" id="SM00487">
    <property type="entry name" value="DEXDc"/>
    <property type="match status" value="1"/>
</dbReference>
<gene>
    <name evidence="5" type="ORF">ABM124_02975</name>
</gene>
<evidence type="ECO:0000259" key="4">
    <source>
        <dbReference type="PROSITE" id="PS51194"/>
    </source>
</evidence>
<keyword evidence="5" id="KW-0378">Hydrolase</keyword>
<dbReference type="RefSeq" id="WP_349272519.1">
    <property type="nucleotide sequence ID" value="NZ_JBECZB010000003.1"/>
</dbReference>
<dbReference type="PROSITE" id="PS51192">
    <property type="entry name" value="HELICASE_ATP_BIND_1"/>
    <property type="match status" value="1"/>
</dbReference>
<dbReference type="Proteomes" id="UP001447151">
    <property type="component" value="Unassembled WGS sequence"/>
</dbReference>
<keyword evidence="6" id="KW-1185">Reference proteome</keyword>